<feature type="compositionally biased region" description="Basic and acidic residues" evidence="1">
    <location>
        <begin position="616"/>
        <end position="640"/>
    </location>
</feature>
<feature type="domain" description="BRCT" evidence="2">
    <location>
        <begin position="280"/>
        <end position="345"/>
    </location>
</feature>
<feature type="domain" description="BRCT" evidence="2">
    <location>
        <begin position="386"/>
        <end position="452"/>
    </location>
</feature>
<feature type="region of interest" description="Disordered" evidence="1">
    <location>
        <begin position="1101"/>
        <end position="1189"/>
    </location>
</feature>
<keyword evidence="4" id="KW-1185">Reference proteome</keyword>
<dbReference type="Proteomes" id="UP000001058">
    <property type="component" value="Unassembled WGS sequence"/>
</dbReference>
<feature type="compositionally biased region" description="Gly residues" evidence="1">
    <location>
        <begin position="587"/>
        <end position="596"/>
    </location>
</feature>
<accession>D8TUN9</accession>
<feature type="compositionally biased region" description="Low complexity" evidence="1">
    <location>
        <begin position="1175"/>
        <end position="1188"/>
    </location>
</feature>
<dbReference type="EMBL" id="GL378338">
    <property type="protein sequence ID" value="EFJ48741.1"/>
    <property type="molecule type" value="Genomic_DNA"/>
</dbReference>
<feature type="region of interest" description="Disordered" evidence="1">
    <location>
        <begin position="1044"/>
        <end position="1073"/>
    </location>
</feature>
<feature type="compositionally biased region" description="Low complexity" evidence="1">
    <location>
        <begin position="512"/>
        <end position="531"/>
    </location>
</feature>
<feature type="compositionally biased region" description="Low complexity" evidence="1">
    <location>
        <begin position="955"/>
        <end position="968"/>
    </location>
</feature>
<proteinExistence type="predicted"/>
<dbReference type="InterPro" id="IPR001357">
    <property type="entry name" value="BRCT_dom"/>
</dbReference>
<feature type="compositionally biased region" description="Low complexity" evidence="1">
    <location>
        <begin position="1410"/>
        <end position="1420"/>
    </location>
</feature>
<feature type="region of interest" description="Disordered" evidence="1">
    <location>
        <begin position="110"/>
        <end position="145"/>
    </location>
</feature>
<feature type="region of interest" description="Disordered" evidence="1">
    <location>
        <begin position="1203"/>
        <end position="1230"/>
    </location>
</feature>
<protein>
    <recommendedName>
        <fullName evidence="2">BRCT domain-containing protein</fullName>
    </recommendedName>
</protein>
<dbReference type="SUPFAM" id="SSF52113">
    <property type="entry name" value="BRCT domain"/>
    <property type="match status" value="2"/>
</dbReference>
<dbReference type="STRING" id="3068.D8TUN9"/>
<feature type="compositionally biased region" description="Low complexity" evidence="1">
    <location>
        <begin position="799"/>
        <end position="809"/>
    </location>
</feature>
<dbReference type="KEGG" id="vcn:VOLCADRAFT_90542"/>
<feature type="region of interest" description="Disordered" evidence="1">
    <location>
        <begin position="489"/>
        <end position="547"/>
    </location>
</feature>
<feature type="compositionally biased region" description="Low complexity" evidence="1">
    <location>
        <begin position="1144"/>
        <end position="1164"/>
    </location>
</feature>
<gene>
    <name evidence="3" type="ORF">VOLCADRAFT_90542</name>
</gene>
<dbReference type="PANTHER" id="PTHR28617">
    <property type="entry name" value="CILIA- AND FLAGELLA-ASSOCIATED PROTEIN 77"/>
    <property type="match status" value="1"/>
</dbReference>
<dbReference type="OrthoDB" id="532484at2759"/>
<evidence type="ECO:0000313" key="4">
    <source>
        <dbReference type="Proteomes" id="UP000001058"/>
    </source>
</evidence>
<feature type="region of interest" description="Disordered" evidence="1">
    <location>
        <begin position="1410"/>
        <end position="1438"/>
    </location>
</feature>
<dbReference type="InParanoid" id="D8TUN9"/>
<dbReference type="RefSeq" id="XP_002950073.1">
    <property type="nucleotide sequence ID" value="XM_002950027.1"/>
</dbReference>
<dbReference type="PROSITE" id="PS50172">
    <property type="entry name" value="BRCT"/>
    <property type="match status" value="2"/>
</dbReference>
<dbReference type="Pfam" id="PF14825">
    <property type="entry name" value="CFAP77"/>
    <property type="match status" value="1"/>
</dbReference>
<evidence type="ECO:0000259" key="2">
    <source>
        <dbReference type="PROSITE" id="PS50172"/>
    </source>
</evidence>
<feature type="region of interest" description="Disordered" evidence="1">
    <location>
        <begin position="576"/>
        <end position="682"/>
    </location>
</feature>
<dbReference type="eggNOG" id="ENOG502R389">
    <property type="taxonomic scope" value="Eukaryota"/>
</dbReference>
<organism evidence="4">
    <name type="scientific">Volvox carteri f. nagariensis</name>
    <dbReference type="NCBI Taxonomy" id="3068"/>
    <lineage>
        <taxon>Eukaryota</taxon>
        <taxon>Viridiplantae</taxon>
        <taxon>Chlorophyta</taxon>
        <taxon>core chlorophytes</taxon>
        <taxon>Chlorophyceae</taxon>
        <taxon>CS clade</taxon>
        <taxon>Chlamydomonadales</taxon>
        <taxon>Volvocaceae</taxon>
        <taxon>Volvox</taxon>
    </lineage>
</organism>
<feature type="region of interest" description="Disordered" evidence="1">
    <location>
        <begin position="1261"/>
        <end position="1375"/>
    </location>
</feature>
<reference evidence="3 4" key="1">
    <citation type="journal article" date="2010" name="Science">
        <title>Genomic analysis of organismal complexity in the multicellular green alga Volvox carteri.</title>
        <authorList>
            <person name="Prochnik S.E."/>
            <person name="Umen J."/>
            <person name="Nedelcu A.M."/>
            <person name="Hallmann A."/>
            <person name="Miller S.M."/>
            <person name="Nishii I."/>
            <person name="Ferris P."/>
            <person name="Kuo A."/>
            <person name="Mitros T."/>
            <person name="Fritz-Laylin L.K."/>
            <person name="Hellsten U."/>
            <person name="Chapman J."/>
            <person name="Simakov O."/>
            <person name="Rensing S.A."/>
            <person name="Terry A."/>
            <person name="Pangilinan J."/>
            <person name="Kapitonov V."/>
            <person name="Jurka J."/>
            <person name="Salamov A."/>
            <person name="Shapiro H."/>
            <person name="Schmutz J."/>
            <person name="Grimwood J."/>
            <person name="Lindquist E."/>
            <person name="Lucas S."/>
            <person name="Grigoriev I.V."/>
            <person name="Schmitt R."/>
            <person name="Kirk D."/>
            <person name="Rokhsar D.S."/>
        </authorList>
    </citation>
    <scope>NUCLEOTIDE SEQUENCE [LARGE SCALE GENOMIC DNA]</scope>
    <source>
        <strain evidence="4">f. Nagariensis / Eve</strain>
    </source>
</reference>
<feature type="region of interest" description="Disordered" evidence="1">
    <location>
        <begin position="179"/>
        <end position="199"/>
    </location>
</feature>
<dbReference type="PANTHER" id="PTHR28617:SF1">
    <property type="entry name" value="CILIA- AND FLAGELLA-ASSOCIATED PROTEIN 77"/>
    <property type="match status" value="1"/>
</dbReference>
<evidence type="ECO:0000256" key="1">
    <source>
        <dbReference type="SAM" id="MobiDB-lite"/>
    </source>
</evidence>
<feature type="compositionally biased region" description="Basic residues" evidence="1">
    <location>
        <begin position="532"/>
        <end position="543"/>
    </location>
</feature>
<dbReference type="InterPro" id="IPR029147">
    <property type="entry name" value="CFAP77"/>
</dbReference>
<feature type="compositionally biased region" description="Low complexity" evidence="1">
    <location>
        <begin position="114"/>
        <end position="123"/>
    </location>
</feature>
<feature type="compositionally biased region" description="Gly residues" evidence="1">
    <location>
        <begin position="1281"/>
        <end position="1297"/>
    </location>
</feature>
<name>D8TUN9_VOLCA</name>
<evidence type="ECO:0000313" key="3">
    <source>
        <dbReference type="EMBL" id="EFJ48741.1"/>
    </source>
</evidence>
<dbReference type="InterPro" id="IPR036420">
    <property type="entry name" value="BRCT_dom_sf"/>
</dbReference>
<dbReference type="GeneID" id="9619468"/>
<sequence length="1719" mass="178259">MDHDIRVGTQRPSMEVNPLLTHPELGSVKKILFNNPPSDKVFGYTPPKDPEGAREVMMIWKGHQASPSQDVVKPSPDFKTLNKMSVTSGLSDAKDLPFFRKMHSDVTVKTGLDRSPSASRRSALPTIPASKTSSVFGMPSAHRSAEVIRTHGPEEPPVKYLVQGAYQDDWVRKNLEAEAAGSSRQRQYIPPQPTKAALGHSMGASRYLQPHSDEEQWKMNKFKTVNPRVTKYTGGSARAMRVKDTVPVAEAAALTAEAMAEQANASIIGSIGVYTAGSNGGIVVGVEDRFVGGTTHVIASHEQQVVVQEARQAQSQGTNVHIYGPQWILACIDTKELITEEQETFGLLPGPHDPGVPGFRDFTNHIRVSGVPADRKDFRMLLMYWVECFGGRSANETAAMDTSHVLTWNAGTLTPAQLELELRFPHVRHVHYTWLLHCRSNWEIVDDEPFRLMTPDEAGVPQLEQQQQQQQGEEAAMAFKMDARSASELPAGQFSPHYPLSRHYDHTGTSGGTSTPAAAPDATPAEHSQPPSHHHHHHRHHGGPRVCRQGEAWGVASGGRPPAENLSCIEPSAAPAGGVGARRCSGSGSGSGSGDDGGARASCPVRPEGGPGCHRMGSERHHQHDCRQWEEQRQQQEQQHHQVQQQQEDMEMMDGLGDQHADPSPMQGGMEATMARSDEVQRESLKPVSLAEQPPQLWPPTAAPAASPCALPVCAYRISPRCCEGESTDCLPSGGEGVLRSDAVAPGRRQRRSRVADAVGAADTRPAGGGDDGAAPAAVAIRTVQPQMESLEGSCCTAPAGGAAQAGPAGAPPAADPRVHDELGRHAEDVKERQADCVMSGAAAATAAAAKVESPAVLALAPPADLVVVLELESHRHPVGPCAGEGPPANDGVETTERAAVAVGPDETAELRTDGCGADEGGDVGGQGCCNRWENEGQNHRRLCDGNGKNGSPAEFGHAAAPAGPGALEGRRGRDPLAPLEAAAAGRRRLKVVPPTGPAPLKARPAAAGALAAAEAAAAETAGAPKDLDAVGISGAGRCDVDAHEDAHASRPAVSLADGEGPGTTSPPGCMRRRQRRRLHLYAASPQEPNHIHTEEMAALGNPLDADGGDSAGGELEEEREGGYGGCMGPRRDGGNGRNGGRGARAFDPAAEAGAEGGTAAAAGPPKWRRQKRSAGVGPDAGDAVGPALQPAGVQCAPATTAVDAAAEDAEPGAGAGRRPAKRPRRAKGEVTAEAVAAKAAAPDKACGADAVRPYCAGRGSDAAAVKDGGEAPSGNTEVVEGGGLKGSGGGYSGEGGTCQTRAASVGRGGARKPRQQSAAGGASKTAEGGEEVDDLGQPPPPPPQQQQQQQQQQHLEQKPTAASTAKVRKVGIAKKPKTTAAQPVLPVEGATDVVRLAEAEAEEAVNTTVAAAAAPAAPARKPKGRGNGSNHGGDSRTAMEEPASLIVSATQPAASQRPQGRSGSSPIRTGLKLVFGLSGFTAEERTRYGATLKALHLSYVPVLNDWDPRINALLAPGLKRSDKTVCAMAAGAWLLRADYLAACQAQRETGAGAGAGAGAGPGAAPEDFELCECEDGAAVISTGAPSHWRRRLEARGAAGRAFSGLRVLIPPGLPPPLDSATLARMLGAGGGVAVVKSGPSAAKGCHVGVVQPGGKQEEKLVASLRVAGAAVVAPAYVVDWVAHPHACLAHHYRHGTAPGEALAALERDRGAVAPVEHC</sequence>
<feature type="region of interest" description="Disordered" evidence="1">
    <location>
        <begin position="955"/>
        <end position="974"/>
    </location>
</feature>
<dbReference type="Gene3D" id="3.40.50.10190">
    <property type="entry name" value="BRCT domain"/>
    <property type="match status" value="2"/>
</dbReference>
<feature type="region of interest" description="Disordered" evidence="1">
    <location>
        <begin position="799"/>
        <end position="819"/>
    </location>
</feature>
<feature type="region of interest" description="Disordered" evidence="1">
    <location>
        <begin position="727"/>
        <end position="774"/>
    </location>
</feature>